<dbReference type="EMBL" id="DF820489">
    <property type="protein sequence ID" value="GAK30903.1"/>
    <property type="molecule type" value="Genomic_DNA"/>
</dbReference>
<keyword evidence="2 6" id="KW-0067">ATP-binding</keyword>
<comment type="catalytic activity">
    <reaction evidence="6">
        <text>(6S)-NADHX + ADP = AMP + phosphate + NADH + H(+)</text>
        <dbReference type="Rhea" id="RHEA:32223"/>
        <dbReference type="ChEBI" id="CHEBI:15378"/>
        <dbReference type="ChEBI" id="CHEBI:43474"/>
        <dbReference type="ChEBI" id="CHEBI:57945"/>
        <dbReference type="ChEBI" id="CHEBI:64074"/>
        <dbReference type="ChEBI" id="CHEBI:456215"/>
        <dbReference type="ChEBI" id="CHEBI:456216"/>
        <dbReference type="EC" id="4.2.1.136"/>
    </reaction>
</comment>
<dbReference type="PROSITE" id="PS01049">
    <property type="entry name" value="YJEF_C_1"/>
    <property type="match status" value="1"/>
</dbReference>
<dbReference type="Pfam" id="PF01256">
    <property type="entry name" value="Carb_kinase"/>
    <property type="match status" value="1"/>
</dbReference>
<keyword evidence="4 6" id="KW-0520">NAD</keyword>
<dbReference type="CDD" id="cd01171">
    <property type="entry name" value="YXKO-related"/>
    <property type="match status" value="1"/>
</dbReference>
<sequence>MTEELTSTIVHEIIQKRPVAAHKGNFGRVLVIAGNPQFGGAGIMAATAAINAGAGLVTLATDPINFTALHSRTPEAMVIDWHDDAQLALAIEQADVILIGPGLGTDELAVHLVKKTFTTIKTAQKLVVDGSALKVMAENNLVFPLNIFSVATPHQGEWEVLSGIKLSYQDNLSLNNVQRSILNINVLVLKQHHTLIMSELGEFHLGIGGPYMAVGGMGDTLAGIIAAFIAQFPNAIKATEAAVYVHSAIADQMAQHSYIVKPSIIADFLPNYMARIKNNLVEPENPTN</sequence>
<dbReference type="STRING" id="1329250.WOSG25_060210"/>
<evidence type="ECO:0000259" key="7">
    <source>
        <dbReference type="PROSITE" id="PS51383"/>
    </source>
</evidence>
<dbReference type="Proteomes" id="UP000030643">
    <property type="component" value="Unassembled WGS sequence"/>
</dbReference>
<dbReference type="PANTHER" id="PTHR12592">
    <property type="entry name" value="ATP-DEPENDENT (S)-NAD(P)H-HYDRATE DEHYDRATASE FAMILY MEMBER"/>
    <property type="match status" value="1"/>
</dbReference>
<dbReference type="HAMAP" id="MF_01965">
    <property type="entry name" value="NADHX_dehydratase"/>
    <property type="match status" value="1"/>
</dbReference>
<comment type="subunit">
    <text evidence="6">Homotetramer.</text>
</comment>
<dbReference type="GO" id="GO:0005524">
    <property type="term" value="F:ATP binding"/>
    <property type="evidence" value="ECO:0007669"/>
    <property type="project" value="UniProtKB-KW"/>
</dbReference>
<feature type="binding site" evidence="6">
    <location>
        <begin position="190"/>
        <end position="194"/>
    </location>
    <ligand>
        <name>AMP</name>
        <dbReference type="ChEBI" id="CHEBI:456215"/>
    </ligand>
</feature>
<dbReference type="InterPro" id="IPR029056">
    <property type="entry name" value="Ribokinase-like"/>
</dbReference>
<feature type="domain" description="YjeF C-terminal" evidence="7">
    <location>
        <begin position="6"/>
        <end position="280"/>
    </location>
</feature>
<dbReference type="Gene3D" id="3.40.1190.20">
    <property type="match status" value="1"/>
</dbReference>
<keyword evidence="3 6" id="KW-0521">NADP</keyword>
<keyword evidence="1 6" id="KW-0547">Nucleotide-binding</keyword>
<dbReference type="AlphaFoldDB" id="A0A069CUK7"/>
<feature type="binding site" evidence="6">
    <location>
        <position position="154"/>
    </location>
    <ligand>
        <name>(6S)-NADPHX</name>
        <dbReference type="ChEBI" id="CHEBI:64076"/>
    </ligand>
</feature>
<dbReference type="PROSITE" id="PS01050">
    <property type="entry name" value="YJEF_C_2"/>
    <property type="match status" value="1"/>
</dbReference>
<evidence type="ECO:0000256" key="1">
    <source>
        <dbReference type="ARBA" id="ARBA00022741"/>
    </source>
</evidence>
<accession>A0A069CUK7</accession>
<keyword evidence="9" id="KW-1185">Reference proteome</keyword>
<comment type="cofactor">
    <cofactor evidence="6">
        <name>Mg(2+)</name>
        <dbReference type="ChEBI" id="CHEBI:18420"/>
    </cofactor>
</comment>
<dbReference type="InterPro" id="IPR017953">
    <property type="entry name" value="Carbohydrate_kinase_pred_CS"/>
</dbReference>
<proteinExistence type="inferred from homology"/>
<evidence type="ECO:0000313" key="8">
    <source>
        <dbReference type="EMBL" id="GAK30903.1"/>
    </source>
</evidence>
<name>A0A069CUK7_WEIOS</name>
<gene>
    <name evidence="6" type="primary">nnrD</name>
    <name evidence="8" type="ORF">WOSG25_060210</name>
</gene>
<evidence type="ECO:0000256" key="3">
    <source>
        <dbReference type="ARBA" id="ARBA00022857"/>
    </source>
</evidence>
<evidence type="ECO:0000256" key="2">
    <source>
        <dbReference type="ARBA" id="ARBA00022840"/>
    </source>
</evidence>
<organism evidence="8 9">
    <name type="scientific">Weissella oryzae (strain DSM 25784 / JCM 18191 / LMG 30913 / SG25)</name>
    <dbReference type="NCBI Taxonomy" id="1329250"/>
    <lineage>
        <taxon>Bacteria</taxon>
        <taxon>Bacillati</taxon>
        <taxon>Bacillota</taxon>
        <taxon>Bacilli</taxon>
        <taxon>Lactobacillales</taxon>
        <taxon>Lactobacillaceae</taxon>
        <taxon>Weissella</taxon>
    </lineage>
</organism>
<comment type="function">
    <text evidence="6">Catalyzes the dehydration of the S-form of NAD(P)HX at the expense of ADP, which is converted to AMP. Together with NAD(P)HX epimerase, which catalyzes the epimerization of the S- and R-forms, the enzyme allows the repair of both epimers of NAD(P)HX, a damaged form of NAD(P)H that is a result of enzymatic or heat-dependent hydration.</text>
</comment>
<evidence type="ECO:0000256" key="5">
    <source>
        <dbReference type="ARBA" id="ARBA00023239"/>
    </source>
</evidence>
<dbReference type="OrthoDB" id="9806925at2"/>
<reference evidence="9" key="1">
    <citation type="journal article" date="2014" name="Genome Announc.">
        <title>Draft genome sequence of Weissella oryzae SG25T, isolated from fermented rice grains.</title>
        <authorList>
            <person name="Tanizawa Y."/>
            <person name="Fujisawa T."/>
            <person name="Mochizuki T."/>
            <person name="Kaminuma E."/>
            <person name="Suzuki Y."/>
            <person name="Nakamura Y."/>
            <person name="Tohno M."/>
        </authorList>
    </citation>
    <scope>NUCLEOTIDE SEQUENCE [LARGE SCALE GENOMIC DNA]</scope>
    <source>
        <strain evidence="9">DSM 25784 / JCM 18191 / LMG 30913 / SG25</strain>
    </source>
</reference>
<dbReference type="PANTHER" id="PTHR12592:SF0">
    <property type="entry name" value="ATP-DEPENDENT (S)-NAD(P)H-HYDRATE DEHYDRATASE"/>
    <property type="match status" value="1"/>
</dbReference>
<dbReference type="PROSITE" id="PS51383">
    <property type="entry name" value="YJEF_C_3"/>
    <property type="match status" value="1"/>
</dbReference>
<feature type="binding site" evidence="6">
    <location>
        <position position="218"/>
    </location>
    <ligand>
        <name>AMP</name>
        <dbReference type="ChEBI" id="CHEBI:456215"/>
    </ligand>
</feature>
<feature type="binding site" evidence="6">
    <location>
        <position position="102"/>
    </location>
    <ligand>
        <name>(6S)-NADPHX</name>
        <dbReference type="ChEBI" id="CHEBI:64076"/>
    </ligand>
</feature>
<feature type="binding site" evidence="6">
    <location>
        <position position="41"/>
    </location>
    <ligand>
        <name>(6S)-NADPHX</name>
        <dbReference type="ChEBI" id="CHEBI:64076"/>
    </ligand>
</feature>
<comment type="catalytic activity">
    <reaction evidence="6">
        <text>(6S)-NADPHX + ADP = AMP + phosphate + NADPH + H(+)</text>
        <dbReference type="Rhea" id="RHEA:32235"/>
        <dbReference type="ChEBI" id="CHEBI:15378"/>
        <dbReference type="ChEBI" id="CHEBI:43474"/>
        <dbReference type="ChEBI" id="CHEBI:57783"/>
        <dbReference type="ChEBI" id="CHEBI:64076"/>
        <dbReference type="ChEBI" id="CHEBI:456215"/>
        <dbReference type="ChEBI" id="CHEBI:456216"/>
        <dbReference type="EC" id="4.2.1.136"/>
    </reaction>
</comment>
<comment type="similarity">
    <text evidence="6">Belongs to the NnrD/CARKD family.</text>
</comment>
<dbReference type="eggNOG" id="COG0063">
    <property type="taxonomic scope" value="Bacteria"/>
</dbReference>
<dbReference type="GO" id="GO:0110051">
    <property type="term" value="P:metabolite repair"/>
    <property type="evidence" value="ECO:0007669"/>
    <property type="project" value="TreeGrafter"/>
</dbReference>
<dbReference type="GO" id="GO:0052855">
    <property type="term" value="F:ADP-dependent NAD(P)H-hydrate dehydratase activity"/>
    <property type="evidence" value="ECO:0007669"/>
    <property type="project" value="UniProtKB-UniRule"/>
</dbReference>
<protein>
    <recommendedName>
        <fullName evidence="6">ADP-dependent (S)-NAD(P)H-hydrate dehydratase</fullName>
        <ecNumber evidence="6">4.2.1.136</ecNumber>
    </recommendedName>
    <alternativeName>
        <fullName evidence="6">ADP-dependent NAD(P)HX dehydratase</fullName>
    </alternativeName>
</protein>
<dbReference type="InterPro" id="IPR000631">
    <property type="entry name" value="CARKD"/>
</dbReference>
<dbReference type="NCBIfam" id="TIGR00196">
    <property type="entry name" value="yjeF_cterm"/>
    <property type="match status" value="1"/>
</dbReference>
<dbReference type="SUPFAM" id="SSF53613">
    <property type="entry name" value="Ribokinase-like"/>
    <property type="match status" value="1"/>
</dbReference>
<dbReference type="EC" id="4.2.1.136" evidence="6"/>
<keyword evidence="5 6" id="KW-0456">Lyase</keyword>
<feature type="binding site" evidence="6">
    <location>
        <position position="219"/>
    </location>
    <ligand>
        <name>(6S)-NADPHX</name>
        <dbReference type="ChEBI" id="CHEBI:64076"/>
    </ligand>
</feature>
<dbReference type="RefSeq" id="WP_027698964.1">
    <property type="nucleotide sequence ID" value="NZ_DF820489.1"/>
</dbReference>
<evidence type="ECO:0000313" key="9">
    <source>
        <dbReference type="Proteomes" id="UP000030643"/>
    </source>
</evidence>
<evidence type="ECO:0000256" key="6">
    <source>
        <dbReference type="HAMAP-Rule" id="MF_01965"/>
    </source>
</evidence>
<evidence type="ECO:0000256" key="4">
    <source>
        <dbReference type="ARBA" id="ARBA00023027"/>
    </source>
</evidence>
<dbReference type="GO" id="GO:0046496">
    <property type="term" value="P:nicotinamide nucleotide metabolic process"/>
    <property type="evidence" value="ECO:0007669"/>
    <property type="project" value="UniProtKB-UniRule"/>
</dbReference>
<dbReference type="GO" id="GO:0052856">
    <property type="term" value="F:NAD(P)HX epimerase activity"/>
    <property type="evidence" value="ECO:0007669"/>
    <property type="project" value="TreeGrafter"/>
</dbReference>